<dbReference type="STRING" id="453582.SAMN05421580_108170"/>
<keyword evidence="3" id="KW-1185">Reference proteome</keyword>
<protein>
    <submittedName>
        <fullName evidence="2">Uncharacterized protein</fullName>
    </submittedName>
</protein>
<dbReference type="EMBL" id="FTOG01000008">
    <property type="protein sequence ID" value="SIT02326.1"/>
    <property type="molecule type" value="Genomic_DNA"/>
</dbReference>
<feature type="chain" id="PRO_5012207637" evidence="1">
    <location>
        <begin position="24"/>
        <end position="125"/>
    </location>
</feature>
<name>A0A1N7NVM0_9RHOB</name>
<reference evidence="3" key="1">
    <citation type="submission" date="2017-01" db="EMBL/GenBank/DDBJ databases">
        <authorList>
            <person name="Varghese N."/>
            <person name="Submissions S."/>
        </authorList>
    </citation>
    <scope>NUCLEOTIDE SEQUENCE [LARGE SCALE GENOMIC DNA]</scope>
    <source>
        <strain evidence="3">DSM 19945</strain>
    </source>
</reference>
<accession>A0A1N7NVM0</accession>
<feature type="signal peptide" evidence="1">
    <location>
        <begin position="1"/>
        <end position="23"/>
    </location>
</feature>
<evidence type="ECO:0000313" key="3">
    <source>
        <dbReference type="Proteomes" id="UP000186221"/>
    </source>
</evidence>
<keyword evidence="1" id="KW-0732">Signal</keyword>
<organism evidence="2 3">
    <name type="scientific">Rhodobacter aestuarii</name>
    <dbReference type="NCBI Taxonomy" id="453582"/>
    <lineage>
        <taxon>Bacteria</taxon>
        <taxon>Pseudomonadati</taxon>
        <taxon>Pseudomonadota</taxon>
        <taxon>Alphaproteobacteria</taxon>
        <taxon>Rhodobacterales</taxon>
        <taxon>Rhodobacter group</taxon>
        <taxon>Rhodobacter</taxon>
    </lineage>
</organism>
<sequence length="125" mass="13599">MFAKPTAILLAATLALCAPTAGMAEFSPAEAKLYVGWPGLEGVDFPQGAEAKVYSIIDNMGGWPRPVYVVMLDNGRALSPVGTMQCEVTFQVLKDQHHGWHDILCENSGWSEIWKMGSDGLYAPR</sequence>
<dbReference type="AlphaFoldDB" id="A0A1N7NVM0"/>
<dbReference type="OrthoDB" id="9815607at2"/>
<proteinExistence type="predicted"/>
<gene>
    <name evidence="2" type="ORF">SAMN05421580_108170</name>
</gene>
<evidence type="ECO:0000313" key="2">
    <source>
        <dbReference type="EMBL" id="SIT02326.1"/>
    </source>
</evidence>
<dbReference type="Proteomes" id="UP000186221">
    <property type="component" value="Unassembled WGS sequence"/>
</dbReference>
<dbReference type="RefSeq" id="WP_076485455.1">
    <property type="nucleotide sequence ID" value="NZ_FTOG01000008.1"/>
</dbReference>
<evidence type="ECO:0000256" key="1">
    <source>
        <dbReference type="SAM" id="SignalP"/>
    </source>
</evidence>